<evidence type="ECO:0000313" key="2">
    <source>
        <dbReference type="Proteomes" id="UP000000768"/>
    </source>
</evidence>
<sequence>MSTKMPSPNHHSCCFLPVCCPSFSFAIANDSSSSPPAAAASTGCLWMTWWNRKRLKPRPSCQRCGAAVL</sequence>
<dbReference type="OMA" id="CAIANDS"/>
<reference evidence="1 2" key="1">
    <citation type="journal article" date="2009" name="Nature">
        <title>The Sorghum bicolor genome and the diversification of grasses.</title>
        <authorList>
            <person name="Paterson A.H."/>
            <person name="Bowers J.E."/>
            <person name="Bruggmann R."/>
            <person name="Dubchak I."/>
            <person name="Grimwood J."/>
            <person name="Gundlach H."/>
            <person name="Haberer G."/>
            <person name="Hellsten U."/>
            <person name="Mitros T."/>
            <person name="Poliakov A."/>
            <person name="Schmutz J."/>
            <person name="Spannagl M."/>
            <person name="Tang H."/>
            <person name="Wang X."/>
            <person name="Wicker T."/>
            <person name="Bharti A.K."/>
            <person name="Chapman J."/>
            <person name="Feltus F.A."/>
            <person name="Gowik U."/>
            <person name="Grigoriev I.V."/>
            <person name="Lyons E."/>
            <person name="Maher C.A."/>
            <person name="Martis M."/>
            <person name="Narechania A."/>
            <person name="Otillar R.P."/>
            <person name="Penning B.W."/>
            <person name="Salamov A.A."/>
            <person name="Wang Y."/>
            <person name="Zhang L."/>
            <person name="Carpita N.C."/>
            <person name="Freeling M."/>
            <person name="Gingle A.R."/>
            <person name="Hash C.T."/>
            <person name="Keller B."/>
            <person name="Klein P."/>
            <person name="Kresovich S."/>
            <person name="McCann M.C."/>
            <person name="Ming R."/>
            <person name="Peterson D.G."/>
            <person name="Mehboob-ur-Rahman"/>
            <person name="Ware D."/>
            <person name="Westhoff P."/>
            <person name="Mayer K.F."/>
            <person name="Messing J."/>
            <person name="Rokhsar D.S."/>
        </authorList>
    </citation>
    <scope>NUCLEOTIDE SEQUENCE [LARGE SCALE GENOMIC DNA]</scope>
    <source>
        <strain evidence="2">cv. BTx623</strain>
    </source>
</reference>
<protein>
    <submittedName>
        <fullName evidence="1">Uncharacterized protein</fullName>
    </submittedName>
</protein>
<dbReference type="Gramene" id="KXG30617">
    <property type="protein sequence ID" value="KXG30617"/>
    <property type="gene ID" value="SORBI_3004G211800"/>
</dbReference>
<evidence type="ECO:0000313" key="1">
    <source>
        <dbReference type="EMBL" id="KXG30617.1"/>
    </source>
</evidence>
<reference evidence="2" key="2">
    <citation type="journal article" date="2018" name="Plant J.">
        <title>The Sorghum bicolor reference genome: improved assembly, gene annotations, a transcriptome atlas, and signatures of genome organization.</title>
        <authorList>
            <person name="McCormick R.F."/>
            <person name="Truong S.K."/>
            <person name="Sreedasyam A."/>
            <person name="Jenkins J."/>
            <person name="Shu S."/>
            <person name="Sims D."/>
            <person name="Kennedy M."/>
            <person name="Amirebrahimi M."/>
            <person name="Weers B.D."/>
            <person name="McKinley B."/>
            <person name="Mattison A."/>
            <person name="Morishige D.T."/>
            <person name="Grimwood J."/>
            <person name="Schmutz J."/>
            <person name="Mullet J.E."/>
        </authorList>
    </citation>
    <scope>NUCLEOTIDE SEQUENCE [LARGE SCALE GENOMIC DNA]</scope>
    <source>
        <strain evidence="2">cv. BTx623</strain>
    </source>
</reference>
<gene>
    <name evidence="1" type="ORF">SORBI_3004G211800</name>
</gene>
<dbReference type="InParanoid" id="A0A194YQZ6"/>
<dbReference type="AlphaFoldDB" id="A0A194YQZ6"/>
<name>A0A194YQZ6_SORBI</name>
<proteinExistence type="predicted"/>
<accession>A0A194YQZ6</accession>
<dbReference type="EMBL" id="CM000763">
    <property type="protein sequence ID" value="KXG30617.1"/>
    <property type="molecule type" value="Genomic_DNA"/>
</dbReference>
<keyword evidence="2" id="KW-1185">Reference proteome</keyword>
<dbReference type="Proteomes" id="UP000000768">
    <property type="component" value="Chromosome 4"/>
</dbReference>
<organism evidence="1 2">
    <name type="scientific">Sorghum bicolor</name>
    <name type="common">Sorghum</name>
    <name type="synonym">Sorghum vulgare</name>
    <dbReference type="NCBI Taxonomy" id="4558"/>
    <lineage>
        <taxon>Eukaryota</taxon>
        <taxon>Viridiplantae</taxon>
        <taxon>Streptophyta</taxon>
        <taxon>Embryophyta</taxon>
        <taxon>Tracheophyta</taxon>
        <taxon>Spermatophyta</taxon>
        <taxon>Magnoliopsida</taxon>
        <taxon>Liliopsida</taxon>
        <taxon>Poales</taxon>
        <taxon>Poaceae</taxon>
        <taxon>PACMAD clade</taxon>
        <taxon>Panicoideae</taxon>
        <taxon>Andropogonodae</taxon>
        <taxon>Andropogoneae</taxon>
        <taxon>Sorghinae</taxon>
        <taxon>Sorghum</taxon>
    </lineage>
</organism>